<feature type="transmembrane region" description="Helical" evidence="6">
    <location>
        <begin position="148"/>
        <end position="168"/>
    </location>
</feature>
<dbReference type="PANTHER" id="PTHR30250">
    <property type="entry name" value="PST FAMILY PREDICTED COLANIC ACID TRANSPORTER"/>
    <property type="match status" value="1"/>
</dbReference>
<feature type="transmembrane region" description="Helical" evidence="6">
    <location>
        <begin position="213"/>
        <end position="232"/>
    </location>
</feature>
<keyword evidence="3 6" id="KW-0812">Transmembrane</keyword>
<proteinExistence type="predicted"/>
<dbReference type="PANTHER" id="PTHR30250:SF11">
    <property type="entry name" value="O-ANTIGEN TRANSPORTER-RELATED"/>
    <property type="match status" value="1"/>
</dbReference>
<organism evidence="7 8">
    <name type="scientific">Candidatus Onthomorpha intestinigallinarum</name>
    <dbReference type="NCBI Taxonomy" id="2840880"/>
    <lineage>
        <taxon>Bacteria</taxon>
        <taxon>Pseudomonadati</taxon>
        <taxon>Bacteroidota</taxon>
        <taxon>Bacteroidia</taxon>
        <taxon>Bacteroidales</taxon>
        <taxon>Candidatus Onthomorpha</taxon>
    </lineage>
</organism>
<dbReference type="AlphaFoldDB" id="A0A9D1RF12"/>
<dbReference type="InterPro" id="IPR050833">
    <property type="entry name" value="Poly_Biosynth_Transport"/>
</dbReference>
<feature type="transmembrane region" description="Helical" evidence="6">
    <location>
        <begin position="367"/>
        <end position="386"/>
    </location>
</feature>
<dbReference type="Proteomes" id="UP000824267">
    <property type="component" value="Unassembled WGS sequence"/>
</dbReference>
<accession>A0A9D1RF12</accession>
<sequence>MNDLKKLAGQTAIYGLPTILGRFLNYLLVPIYTYTLATDKYGIVSELYAYVSFLMIILTYGMETAFFRFSQSETKKGMVYNTALISLFLTTSLFLLISFLNLGRISDLMGYSDHKDYIALFLIIISLDALRAIPYAKLREENRAGRFALIKSVDIFSNIGFNLLFFFVIKPDDLVLCIFLSNMLASAIAMFMLLPEYMQFRPKADFRLLKKMLLYGLPVMIGGLAGMVNETFDRIALKHLIACPEETNDCQSYVMSQIGIYGACYKISIIMSLFIQAFKFAAEPFFFSKMKQSDAKQTYSTVMLFYTIFLLAIFLGVMSYIDIFQYFVGKEYRTGLSVVPILLLANLCLGVYYNLSVWYKVSDKTIFGAYISTIGAAITLLLNFILVPEYGYMGAAWTTLACYAGIMILCWAFGQKYYPIRYPLKKLFIYACLATGLYVVTTLCPKEHMVLRLAINTICFLCFIAVAYLWDIRKLWKK</sequence>
<feature type="transmembrane region" description="Helical" evidence="6">
    <location>
        <begin position="334"/>
        <end position="355"/>
    </location>
</feature>
<evidence type="ECO:0000256" key="4">
    <source>
        <dbReference type="ARBA" id="ARBA00022989"/>
    </source>
</evidence>
<feature type="transmembrane region" description="Helical" evidence="6">
    <location>
        <begin position="117"/>
        <end position="136"/>
    </location>
</feature>
<evidence type="ECO:0000256" key="5">
    <source>
        <dbReference type="ARBA" id="ARBA00023136"/>
    </source>
</evidence>
<feature type="transmembrane region" description="Helical" evidence="6">
    <location>
        <begin position="174"/>
        <end position="193"/>
    </location>
</feature>
<evidence type="ECO:0000313" key="8">
    <source>
        <dbReference type="Proteomes" id="UP000824267"/>
    </source>
</evidence>
<keyword evidence="2" id="KW-1003">Cell membrane</keyword>
<feature type="transmembrane region" description="Helical" evidence="6">
    <location>
        <begin position="449"/>
        <end position="470"/>
    </location>
</feature>
<dbReference type="GO" id="GO:0005886">
    <property type="term" value="C:plasma membrane"/>
    <property type="evidence" value="ECO:0007669"/>
    <property type="project" value="UniProtKB-SubCell"/>
</dbReference>
<keyword evidence="5 6" id="KW-0472">Membrane</keyword>
<evidence type="ECO:0000256" key="3">
    <source>
        <dbReference type="ARBA" id="ARBA00022692"/>
    </source>
</evidence>
<evidence type="ECO:0000256" key="2">
    <source>
        <dbReference type="ARBA" id="ARBA00022475"/>
    </source>
</evidence>
<keyword evidence="4 6" id="KW-1133">Transmembrane helix</keyword>
<protein>
    <submittedName>
        <fullName evidence="7">Oligosaccharide flippase family protein</fullName>
    </submittedName>
</protein>
<dbReference type="EMBL" id="DXGG01000070">
    <property type="protein sequence ID" value="HIW87036.1"/>
    <property type="molecule type" value="Genomic_DNA"/>
</dbReference>
<name>A0A9D1RF12_9BACT</name>
<dbReference type="InterPro" id="IPR002797">
    <property type="entry name" value="Polysacc_synth"/>
</dbReference>
<feature type="transmembrane region" description="Helical" evidence="6">
    <location>
        <begin position="12"/>
        <end position="35"/>
    </location>
</feature>
<evidence type="ECO:0000313" key="7">
    <source>
        <dbReference type="EMBL" id="HIW87036.1"/>
    </source>
</evidence>
<reference evidence="7" key="2">
    <citation type="submission" date="2021-04" db="EMBL/GenBank/DDBJ databases">
        <authorList>
            <person name="Gilroy R."/>
        </authorList>
    </citation>
    <scope>NUCLEOTIDE SEQUENCE</scope>
    <source>
        <strain evidence="7">Gambia16-930</strain>
    </source>
</reference>
<dbReference type="Pfam" id="PF01943">
    <property type="entry name" value="Polysacc_synt"/>
    <property type="match status" value="1"/>
</dbReference>
<feature type="transmembrane region" description="Helical" evidence="6">
    <location>
        <begin position="426"/>
        <end position="443"/>
    </location>
</feature>
<gene>
    <name evidence="7" type="ORF">IAC47_02025</name>
</gene>
<feature type="transmembrane region" description="Helical" evidence="6">
    <location>
        <begin position="79"/>
        <end position="97"/>
    </location>
</feature>
<evidence type="ECO:0000256" key="1">
    <source>
        <dbReference type="ARBA" id="ARBA00004651"/>
    </source>
</evidence>
<feature type="transmembrane region" description="Helical" evidence="6">
    <location>
        <begin position="258"/>
        <end position="282"/>
    </location>
</feature>
<comment type="caution">
    <text evidence="7">The sequence shown here is derived from an EMBL/GenBank/DDBJ whole genome shotgun (WGS) entry which is preliminary data.</text>
</comment>
<reference evidence="7" key="1">
    <citation type="journal article" date="2021" name="PeerJ">
        <title>Extensive microbial diversity within the chicken gut microbiome revealed by metagenomics and culture.</title>
        <authorList>
            <person name="Gilroy R."/>
            <person name="Ravi A."/>
            <person name="Getino M."/>
            <person name="Pursley I."/>
            <person name="Horton D.L."/>
            <person name="Alikhan N.F."/>
            <person name="Baker D."/>
            <person name="Gharbi K."/>
            <person name="Hall N."/>
            <person name="Watson M."/>
            <person name="Adriaenssens E.M."/>
            <person name="Foster-Nyarko E."/>
            <person name="Jarju S."/>
            <person name="Secka A."/>
            <person name="Antonio M."/>
            <person name="Oren A."/>
            <person name="Chaudhuri R.R."/>
            <person name="La Ragione R."/>
            <person name="Hildebrand F."/>
            <person name="Pallen M.J."/>
        </authorList>
    </citation>
    <scope>NUCLEOTIDE SEQUENCE</scope>
    <source>
        <strain evidence="7">Gambia16-930</strain>
    </source>
</reference>
<feature type="transmembrane region" description="Helical" evidence="6">
    <location>
        <begin position="47"/>
        <end position="67"/>
    </location>
</feature>
<evidence type="ECO:0000256" key="6">
    <source>
        <dbReference type="SAM" id="Phobius"/>
    </source>
</evidence>
<feature type="transmembrane region" description="Helical" evidence="6">
    <location>
        <begin position="303"/>
        <end position="328"/>
    </location>
</feature>
<feature type="transmembrane region" description="Helical" evidence="6">
    <location>
        <begin position="392"/>
        <end position="414"/>
    </location>
</feature>
<comment type="subcellular location">
    <subcellularLocation>
        <location evidence="1">Cell membrane</location>
        <topology evidence="1">Multi-pass membrane protein</topology>
    </subcellularLocation>
</comment>